<comment type="catalytic activity">
    <reaction evidence="12">
        <text>1D-myo-inositol 1,2,5,6-tetrakisphosphate + H2O = 1D-myo-inositol 1,2,6-trisphosphate + phosphate</text>
        <dbReference type="Rhea" id="RHEA:77119"/>
        <dbReference type="ChEBI" id="CHEBI:15377"/>
        <dbReference type="ChEBI" id="CHEBI:43474"/>
        <dbReference type="ChEBI" id="CHEBI:195535"/>
        <dbReference type="ChEBI" id="CHEBI:195537"/>
        <dbReference type="EC" id="3.1.3.62"/>
    </reaction>
    <physiologicalReaction direction="left-to-right" evidence="12">
        <dbReference type="Rhea" id="RHEA:77120"/>
    </physiologicalReaction>
</comment>
<evidence type="ECO:0000256" key="21">
    <source>
        <dbReference type="ARBA" id="ARBA00043762"/>
    </source>
</evidence>
<comment type="catalytic activity">
    <reaction evidence="15">
        <text>1D-myo-inositol hexakisphosphate + H2O = 1D-myo-inositol 1,2,4,5,6-pentakisphosphate + phosphate</text>
        <dbReference type="Rhea" id="RHEA:16989"/>
        <dbReference type="ChEBI" id="CHEBI:15377"/>
        <dbReference type="ChEBI" id="CHEBI:43474"/>
        <dbReference type="ChEBI" id="CHEBI:57798"/>
        <dbReference type="ChEBI" id="CHEBI:58130"/>
        <dbReference type="EC" id="3.1.3.62"/>
    </reaction>
    <physiologicalReaction direction="left-to-right" evidence="15">
        <dbReference type="Rhea" id="RHEA:16990"/>
    </physiologicalReaction>
</comment>
<comment type="caution">
    <text evidence="27">The sequence shown here is derived from an EMBL/GenBank/DDBJ whole genome shotgun (WGS) entry which is preliminary data.</text>
</comment>
<dbReference type="Proteomes" id="UP001474421">
    <property type="component" value="Unassembled WGS sequence"/>
</dbReference>
<accession>A0AAW1BFB7</accession>
<comment type="catalytic activity">
    <reaction evidence="24">
        <text>(2R)-2,3-bisphosphoglycerate + H2O = (2R)-2-phosphoglycerate + phosphate</text>
        <dbReference type="Rhea" id="RHEA:27381"/>
        <dbReference type="ChEBI" id="CHEBI:15377"/>
        <dbReference type="ChEBI" id="CHEBI:43474"/>
        <dbReference type="ChEBI" id="CHEBI:58248"/>
        <dbReference type="ChEBI" id="CHEBI:58289"/>
        <dbReference type="EC" id="3.1.3.80"/>
    </reaction>
    <physiologicalReaction direction="left-to-right" evidence="24">
        <dbReference type="Rhea" id="RHEA:27382"/>
    </physiologicalReaction>
</comment>
<comment type="catalytic activity">
    <reaction evidence="13">
        <text>1D-myo-inositol 1,2,4,5,6-pentakisphosphate + H2O = 1D-myo-inositol 1,2,5,6-tetrakisphosphate + phosphate</text>
        <dbReference type="Rhea" id="RHEA:77115"/>
        <dbReference type="ChEBI" id="CHEBI:15377"/>
        <dbReference type="ChEBI" id="CHEBI:43474"/>
        <dbReference type="ChEBI" id="CHEBI:57798"/>
        <dbReference type="ChEBI" id="CHEBI:195535"/>
        <dbReference type="EC" id="3.1.3.62"/>
    </reaction>
    <physiologicalReaction direction="left-to-right" evidence="13">
        <dbReference type="Rhea" id="RHEA:77116"/>
    </physiologicalReaction>
</comment>
<name>A0AAW1BFB7_CROAD</name>
<comment type="catalytic activity">
    <reaction evidence="23">
        <text>1D-myo-inositol 1,4,5,6-tetrakisphosphate + H2O = 1D-myo-inositol 1,4,5-trisphosphate + phosphate</text>
        <dbReference type="Rhea" id="RHEA:77147"/>
        <dbReference type="ChEBI" id="CHEBI:15377"/>
        <dbReference type="ChEBI" id="CHEBI:43474"/>
        <dbReference type="ChEBI" id="CHEBI:57627"/>
        <dbReference type="ChEBI" id="CHEBI:203600"/>
    </reaction>
    <physiologicalReaction direction="left-to-right" evidence="23">
        <dbReference type="Rhea" id="RHEA:77148"/>
    </physiologicalReaction>
</comment>
<dbReference type="FunFam" id="3.40.50.1240:FF:000014">
    <property type="entry name" value="Multiple inositol polyphosphate phosphatase 1"/>
    <property type="match status" value="1"/>
</dbReference>
<dbReference type="EMBL" id="JAOTOJ010000005">
    <property type="protein sequence ID" value="KAK9400659.1"/>
    <property type="molecule type" value="Genomic_DNA"/>
</dbReference>
<feature type="signal peptide" evidence="26">
    <location>
        <begin position="1"/>
        <end position="28"/>
    </location>
</feature>
<comment type="catalytic activity">
    <reaction evidence="19">
        <text>1D-myo-inositol 1,2,6-trisphosphate + H2O = 1D-myo-inositol 1,2-bisphosphate + phosphate</text>
        <dbReference type="Rhea" id="RHEA:77131"/>
        <dbReference type="ChEBI" id="CHEBI:15377"/>
        <dbReference type="ChEBI" id="CHEBI:43474"/>
        <dbReference type="ChEBI" id="CHEBI:195537"/>
        <dbReference type="ChEBI" id="CHEBI:195539"/>
        <dbReference type="EC" id="3.1.3.62"/>
    </reaction>
    <physiologicalReaction direction="left-to-right" evidence="19">
        <dbReference type="Rhea" id="RHEA:77132"/>
    </physiologicalReaction>
</comment>
<comment type="catalytic activity">
    <reaction evidence="20">
        <text>1D-myo-inositol 1,2,3,5,6-pentakisphosphate + H2O = 1D-myo-inositol 1,2,3,6-tetrakisphosphate + phosphate</text>
        <dbReference type="Rhea" id="RHEA:77111"/>
        <dbReference type="ChEBI" id="CHEBI:15377"/>
        <dbReference type="ChEBI" id="CHEBI:43474"/>
        <dbReference type="ChEBI" id="CHEBI:58747"/>
        <dbReference type="ChEBI" id="CHEBI:195534"/>
    </reaction>
    <physiologicalReaction direction="left-to-right" evidence="20">
        <dbReference type="Rhea" id="RHEA:77112"/>
    </physiologicalReaction>
</comment>
<dbReference type="GO" id="GO:0005886">
    <property type="term" value="C:plasma membrane"/>
    <property type="evidence" value="ECO:0007669"/>
    <property type="project" value="UniProtKB-SubCell"/>
</dbReference>
<evidence type="ECO:0000256" key="25">
    <source>
        <dbReference type="PIRSR" id="PIRSR000894-2"/>
    </source>
</evidence>
<comment type="catalytic activity">
    <reaction evidence="21">
        <text>1D-myo-inositol 1,3,4,5,6-pentakisphosphate + H2O = 1D-myo-inositol 1,4,5,6-tetrakisphosphate + phosphate</text>
        <dbReference type="Rhea" id="RHEA:77143"/>
        <dbReference type="ChEBI" id="CHEBI:15377"/>
        <dbReference type="ChEBI" id="CHEBI:43474"/>
        <dbReference type="ChEBI" id="CHEBI:57627"/>
        <dbReference type="ChEBI" id="CHEBI:57733"/>
    </reaction>
    <physiologicalReaction direction="left-to-right" evidence="21">
        <dbReference type="Rhea" id="RHEA:77144"/>
    </physiologicalReaction>
</comment>
<dbReference type="GO" id="GO:0052745">
    <property type="term" value="F:inositol phosphate phosphatase activity"/>
    <property type="evidence" value="ECO:0007669"/>
    <property type="project" value="TreeGrafter"/>
</dbReference>
<evidence type="ECO:0000256" key="16">
    <source>
        <dbReference type="ARBA" id="ARBA00043733"/>
    </source>
</evidence>
<evidence type="ECO:0000256" key="18">
    <source>
        <dbReference type="ARBA" id="ARBA00043746"/>
    </source>
</evidence>
<evidence type="ECO:0000256" key="14">
    <source>
        <dbReference type="ARBA" id="ARBA00043674"/>
    </source>
</evidence>
<evidence type="ECO:0000256" key="17">
    <source>
        <dbReference type="ARBA" id="ARBA00043739"/>
    </source>
</evidence>
<comment type="catalytic activity">
    <reaction evidence="17">
        <text>1D-myo-inositol 1,2,3,6-tetrakisphosphate + H2O = 1D-myo-inositol 1,2,3-trisphosphate + phosphate</text>
        <dbReference type="Rhea" id="RHEA:77123"/>
        <dbReference type="ChEBI" id="CHEBI:15377"/>
        <dbReference type="ChEBI" id="CHEBI:43474"/>
        <dbReference type="ChEBI" id="CHEBI:195534"/>
        <dbReference type="ChEBI" id="CHEBI:195536"/>
    </reaction>
    <physiologicalReaction direction="left-to-right" evidence="17">
        <dbReference type="Rhea" id="RHEA:77124"/>
    </physiologicalReaction>
</comment>
<evidence type="ECO:0000256" key="23">
    <source>
        <dbReference type="ARBA" id="ARBA00043829"/>
    </source>
</evidence>
<dbReference type="EC" id="3.1.3.62" evidence="4"/>
<feature type="chain" id="PRO_5043687907" description="Multiple inositol polyphosphate phosphatase 1" evidence="26">
    <location>
        <begin position="29"/>
        <end position="476"/>
    </location>
</feature>
<evidence type="ECO:0000313" key="27">
    <source>
        <dbReference type="EMBL" id="KAK9400659.1"/>
    </source>
</evidence>
<comment type="subcellular location">
    <subcellularLocation>
        <location evidence="1">Cell membrane</location>
    </subcellularLocation>
</comment>
<evidence type="ECO:0000256" key="19">
    <source>
        <dbReference type="ARBA" id="ARBA00043747"/>
    </source>
</evidence>
<sequence>MGNPATCRRFVSMLLLLLLALLLLPANGESQGDAERATLLSPFFGTKSRYEELHPYLLRDPFSLGPALSGFPLPPASCTPLHLSAVVRHGTRFPTRKQIEKLARLHGLLRGDGKRCSVAERLARWEMWYQPDMDGKLAPKGERDMRMLAKRLVARFPSLLAPGRRLAFTSSSKHRCVDSSGAFRAGLREALYGQLSDGEKNVTLTETFEINDKLMRFFDHCEKFVRDVEDNDTALYEVDAFKESPEMMKIVNKTTHTLCLPVEDLNADLLQVAFFTCSFGLSIKNISSPWCSLFNKEDAKVLEYLNDLKQYWKRAYGYNINSESSCVLFQDIFENLDKAVSESKRSKPISSPVIIQFGHAETLQPLLALMGYFKDKVPLNASNYHSQSKRKFRSGRIVPYAANLLFVLYHCDQARSPKDEYKVQILLNEKLLPFTYSGKTVSLYTKLKNHYKYFLQNCEFAEVCSIKKNGTTLNSL</sequence>
<keyword evidence="9" id="KW-0472">Membrane</keyword>
<proteinExistence type="inferred from homology"/>
<reference evidence="27 28" key="1">
    <citation type="journal article" date="2024" name="Proc. Natl. Acad. Sci. U.S.A.">
        <title>The genetic regulatory architecture and epigenomic basis for age-related changes in rattlesnake venom.</title>
        <authorList>
            <person name="Hogan M.P."/>
            <person name="Holding M.L."/>
            <person name="Nystrom G.S."/>
            <person name="Colston T.J."/>
            <person name="Bartlett D.A."/>
            <person name="Mason A.J."/>
            <person name="Ellsworth S.A."/>
            <person name="Rautsaw R.M."/>
            <person name="Lawrence K.C."/>
            <person name="Strickland J.L."/>
            <person name="He B."/>
            <person name="Fraser P."/>
            <person name="Margres M.J."/>
            <person name="Gilbert D.M."/>
            <person name="Gibbs H.L."/>
            <person name="Parkinson C.L."/>
            <person name="Rokyta D.R."/>
        </authorList>
    </citation>
    <scope>NUCLEOTIDE SEQUENCE [LARGE SCALE GENOMIC DNA]</scope>
    <source>
        <strain evidence="27">DRR0105</strain>
    </source>
</reference>
<dbReference type="PANTHER" id="PTHR20963">
    <property type="entry name" value="MULTIPLE INOSITOL POLYPHOSPHATE PHOSPHATASE-RELATED"/>
    <property type="match status" value="1"/>
</dbReference>
<dbReference type="InterPro" id="IPR016274">
    <property type="entry name" value="Histidine_acid_Pase_euk"/>
</dbReference>
<keyword evidence="28" id="KW-1185">Reference proteome</keyword>
<dbReference type="GO" id="GO:0034417">
    <property type="term" value="F:bisphosphoglycerate 3-phosphatase activity"/>
    <property type="evidence" value="ECO:0007669"/>
    <property type="project" value="UniProtKB-EC"/>
</dbReference>
<keyword evidence="25" id="KW-1015">Disulfide bond</keyword>
<dbReference type="CDD" id="cd07061">
    <property type="entry name" value="HP_HAP_like"/>
    <property type="match status" value="1"/>
</dbReference>
<dbReference type="InterPro" id="IPR000560">
    <property type="entry name" value="His_Pase_clade-2"/>
</dbReference>
<evidence type="ECO:0000256" key="1">
    <source>
        <dbReference type="ARBA" id="ARBA00004236"/>
    </source>
</evidence>
<dbReference type="PIRSF" id="PIRSF000894">
    <property type="entry name" value="Acid_phosphatase"/>
    <property type="match status" value="1"/>
</dbReference>
<organism evidence="27 28">
    <name type="scientific">Crotalus adamanteus</name>
    <name type="common">Eastern diamondback rattlesnake</name>
    <dbReference type="NCBI Taxonomy" id="8729"/>
    <lineage>
        <taxon>Eukaryota</taxon>
        <taxon>Metazoa</taxon>
        <taxon>Chordata</taxon>
        <taxon>Craniata</taxon>
        <taxon>Vertebrata</taxon>
        <taxon>Euteleostomi</taxon>
        <taxon>Lepidosauria</taxon>
        <taxon>Squamata</taxon>
        <taxon>Bifurcata</taxon>
        <taxon>Unidentata</taxon>
        <taxon>Episquamata</taxon>
        <taxon>Toxicofera</taxon>
        <taxon>Serpentes</taxon>
        <taxon>Colubroidea</taxon>
        <taxon>Viperidae</taxon>
        <taxon>Crotalinae</taxon>
        <taxon>Crotalus</taxon>
    </lineage>
</organism>
<comment type="catalytic activity">
    <reaction evidence="22">
        <text>1D-myo-inositol 2,3-bisphosphate + H2O = 1D-myo-inositol 2-phosphate + phosphate</text>
        <dbReference type="Rhea" id="RHEA:77139"/>
        <dbReference type="ChEBI" id="CHEBI:15377"/>
        <dbReference type="ChEBI" id="CHEBI:43474"/>
        <dbReference type="ChEBI" id="CHEBI:84142"/>
        <dbReference type="ChEBI" id="CHEBI:195538"/>
    </reaction>
    <physiologicalReaction direction="left-to-right" evidence="22">
        <dbReference type="Rhea" id="RHEA:77140"/>
    </physiologicalReaction>
</comment>
<evidence type="ECO:0000256" key="12">
    <source>
        <dbReference type="ARBA" id="ARBA00043668"/>
    </source>
</evidence>
<keyword evidence="6" id="KW-1003">Cell membrane</keyword>
<keyword evidence="10" id="KW-0325">Glycoprotein</keyword>
<evidence type="ECO:0000256" key="13">
    <source>
        <dbReference type="ARBA" id="ARBA00043671"/>
    </source>
</evidence>
<dbReference type="Gene3D" id="3.40.50.1240">
    <property type="entry name" value="Phosphoglycerate mutase-like"/>
    <property type="match status" value="1"/>
</dbReference>
<evidence type="ECO:0000256" key="2">
    <source>
        <dbReference type="ARBA" id="ARBA00008422"/>
    </source>
</evidence>
<dbReference type="GO" id="GO:0003993">
    <property type="term" value="F:acid phosphatase activity"/>
    <property type="evidence" value="ECO:0007669"/>
    <property type="project" value="TreeGrafter"/>
</dbReference>
<dbReference type="EC" id="3.1.3.80" evidence="3"/>
<evidence type="ECO:0000256" key="9">
    <source>
        <dbReference type="ARBA" id="ARBA00023136"/>
    </source>
</evidence>
<comment type="catalytic activity">
    <reaction evidence="16">
        <text>1D-myo-inositol 1,2,3-trisphosphate + H2O = 1D-myo-inositol 2,3-bisphosphate + phosphate</text>
        <dbReference type="Rhea" id="RHEA:77127"/>
        <dbReference type="ChEBI" id="CHEBI:15377"/>
        <dbReference type="ChEBI" id="CHEBI:43474"/>
        <dbReference type="ChEBI" id="CHEBI:195536"/>
        <dbReference type="ChEBI" id="CHEBI:195538"/>
    </reaction>
    <physiologicalReaction direction="left-to-right" evidence="16">
        <dbReference type="Rhea" id="RHEA:77128"/>
    </physiologicalReaction>
</comment>
<evidence type="ECO:0000256" key="4">
    <source>
        <dbReference type="ARBA" id="ARBA00013040"/>
    </source>
</evidence>
<dbReference type="AlphaFoldDB" id="A0AAW1BFB7"/>
<evidence type="ECO:0000256" key="10">
    <source>
        <dbReference type="ARBA" id="ARBA00023180"/>
    </source>
</evidence>
<evidence type="ECO:0000256" key="6">
    <source>
        <dbReference type="ARBA" id="ARBA00022475"/>
    </source>
</evidence>
<evidence type="ECO:0000256" key="5">
    <source>
        <dbReference type="ARBA" id="ARBA00018097"/>
    </source>
</evidence>
<dbReference type="PANTHER" id="PTHR20963:SF8">
    <property type="entry name" value="MULTIPLE INOSITOL POLYPHOSPHATE PHOSPHATASE 1"/>
    <property type="match status" value="1"/>
</dbReference>
<comment type="catalytic activity">
    <reaction evidence="14">
        <text>1D-myo-inositol 1,2-bisphosphate + H2O = 1D-myo-inositol 2-phosphate + phosphate</text>
        <dbReference type="Rhea" id="RHEA:77135"/>
        <dbReference type="ChEBI" id="CHEBI:15377"/>
        <dbReference type="ChEBI" id="CHEBI:43474"/>
        <dbReference type="ChEBI" id="CHEBI:84142"/>
        <dbReference type="ChEBI" id="CHEBI:195539"/>
        <dbReference type="EC" id="3.1.3.62"/>
    </reaction>
    <physiologicalReaction direction="left-to-right" evidence="14">
        <dbReference type="Rhea" id="RHEA:77136"/>
    </physiologicalReaction>
</comment>
<evidence type="ECO:0000256" key="11">
    <source>
        <dbReference type="ARBA" id="ARBA00031642"/>
    </source>
</evidence>
<protein>
    <recommendedName>
        <fullName evidence="5">Multiple inositol polyphosphate phosphatase 1</fullName>
        <ecNumber evidence="4">3.1.3.62</ecNumber>
        <ecNumber evidence="3">3.1.3.80</ecNumber>
    </recommendedName>
    <alternativeName>
        <fullName evidence="11">2,3-bisphosphoglycerate 3-phosphatase</fullName>
    </alternativeName>
</protein>
<feature type="disulfide bond" evidence="25">
    <location>
        <begin position="78"/>
        <end position="411"/>
    </location>
</feature>
<keyword evidence="7 26" id="KW-0732">Signal</keyword>
<evidence type="ECO:0000256" key="24">
    <source>
        <dbReference type="ARBA" id="ARBA00043832"/>
    </source>
</evidence>
<keyword evidence="8" id="KW-0378">Hydrolase</keyword>
<evidence type="ECO:0000313" key="28">
    <source>
        <dbReference type="Proteomes" id="UP001474421"/>
    </source>
</evidence>
<evidence type="ECO:0000256" key="8">
    <source>
        <dbReference type="ARBA" id="ARBA00022801"/>
    </source>
</evidence>
<evidence type="ECO:0000256" key="22">
    <source>
        <dbReference type="ARBA" id="ARBA00043801"/>
    </source>
</evidence>
<comment type="catalytic activity">
    <reaction evidence="18">
        <text>1D-myo-inositol hexakisphosphate + H2O = 1D-myo-inositol 1,2,3,5,6-pentakisphosphate + phosphate</text>
        <dbReference type="Rhea" id="RHEA:20960"/>
        <dbReference type="ChEBI" id="CHEBI:15377"/>
        <dbReference type="ChEBI" id="CHEBI:43474"/>
        <dbReference type="ChEBI" id="CHEBI:58130"/>
        <dbReference type="ChEBI" id="CHEBI:58747"/>
    </reaction>
    <physiologicalReaction direction="left-to-right" evidence="18">
        <dbReference type="Rhea" id="RHEA:20961"/>
    </physiologicalReaction>
</comment>
<evidence type="ECO:0000256" key="3">
    <source>
        <dbReference type="ARBA" id="ARBA00012976"/>
    </source>
</evidence>
<dbReference type="InterPro" id="IPR029033">
    <property type="entry name" value="His_PPase_superfam"/>
</dbReference>
<dbReference type="Pfam" id="PF00328">
    <property type="entry name" value="His_Phos_2"/>
    <property type="match status" value="1"/>
</dbReference>
<evidence type="ECO:0000256" key="7">
    <source>
        <dbReference type="ARBA" id="ARBA00022729"/>
    </source>
</evidence>
<evidence type="ECO:0000256" key="20">
    <source>
        <dbReference type="ARBA" id="ARBA00043757"/>
    </source>
</evidence>
<gene>
    <name evidence="27" type="ORF">NXF25_011373</name>
</gene>
<evidence type="ECO:0000256" key="26">
    <source>
        <dbReference type="SAM" id="SignalP"/>
    </source>
</evidence>
<dbReference type="SUPFAM" id="SSF53254">
    <property type="entry name" value="Phosphoglycerate mutase-like"/>
    <property type="match status" value="1"/>
</dbReference>
<comment type="similarity">
    <text evidence="2">Belongs to the histidine acid phosphatase family. MINPP1 subfamily.</text>
</comment>
<evidence type="ECO:0000256" key="15">
    <source>
        <dbReference type="ARBA" id="ARBA00043691"/>
    </source>
</evidence>
<feature type="disulfide bond" evidence="25">
    <location>
        <begin position="277"/>
        <end position="291"/>
    </location>
</feature>